<dbReference type="CDD" id="cd07185">
    <property type="entry name" value="OmpA_C-like"/>
    <property type="match status" value="1"/>
</dbReference>
<evidence type="ECO:0000256" key="5">
    <source>
        <dbReference type="ARBA" id="ARBA00023065"/>
    </source>
</evidence>
<keyword evidence="8" id="KW-0998">Cell outer membrane</keyword>
<dbReference type="AlphaFoldDB" id="A0A2N8KV02"/>
<name>A0A2N8KV02_9BURK</name>
<evidence type="ECO:0000256" key="9">
    <source>
        <dbReference type="PROSITE-ProRule" id="PRU00473"/>
    </source>
</evidence>
<dbReference type="InterPro" id="IPR036737">
    <property type="entry name" value="OmpA-like_sf"/>
</dbReference>
<dbReference type="PANTHER" id="PTHR30329">
    <property type="entry name" value="STATOR ELEMENT OF FLAGELLAR MOTOR COMPLEX"/>
    <property type="match status" value="1"/>
</dbReference>
<keyword evidence="13" id="KW-0969">Cilium</keyword>
<dbReference type="Gene3D" id="3.30.1330.60">
    <property type="entry name" value="OmpA-like domain"/>
    <property type="match status" value="1"/>
</dbReference>
<evidence type="ECO:0000256" key="6">
    <source>
        <dbReference type="ARBA" id="ARBA00023114"/>
    </source>
</evidence>
<keyword evidence="5" id="KW-0406">Ion transport</keyword>
<comment type="similarity">
    <text evidence="10">Belongs to the outer membrane OOP (TC 1.B.6) superfamily.</text>
</comment>
<keyword evidence="3" id="KW-1134">Transmembrane beta strand</keyword>
<evidence type="ECO:0000256" key="2">
    <source>
        <dbReference type="ARBA" id="ARBA00022448"/>
    </source>
</evidence>
<evidence type="ECO:0000256" key="7">
    <source>
        <dbReference type="ARBA" id="ARBA00023136"/>
    </source>
</evidence>
<keyword evidence="13" id="KW-0966">Cell projection</keyword>
<dbReference type="InterPro" id="IPR011250">
    <property type="entry name" value="OMP/PagP_B-barrel"/>
</dbReference>
<gene>
    <name evidence="13" type="ORF">C1O66_06595</name>
</gene>
<dbReference type="InterPro" id="IPR006664">
    <property type="entry name" value="OMP_bac"/>
</dbReference>
<proteinExistence type="inferred from homology"/>
<feature type="domain" description="OmpA-like" evidence="12">
    <location>
        <begin position="372"/>
        <end position="500"/>
    </location>
</feature>
<evidence type="ECO:0000256" key="11">
    <source>
        <dbReference type="SAM" id="MobiDB-lite"/>
    </source>
</evidence>
<keyword evidence="6" id="KW-0626">Porin</keyword>
<keyword evidence="7 9" id="KW-0472">Membrane</keyword>
<dbReference type="PANTHER" id="PTHR30329:SF21">
    <property type="entry name" value="LIPOPROTEIN YIAD-RELATED"/>
    <property type="match status" value="1"/>
</dbReference>
<dbReference type="InterPro" id="IPR000498">
    <property type="entry name" value="OmpA-like_TM_dom"/>
</dbReference>
<dbReference type="Proteomes" id="UP000235916">
    <property type="component" value="Unassembled WGS sequence"/>
</dbReference>
<protein>
    <submittedName>
        <fullName evidence="13">Flagellar motor protein MotB</fullName>
    </submittedName>
</protein>
<comment type="subcellular location">
    <subcellularLocation>
        <location evidence="1">Cell outer membrane</location>
        <topology evidence="1">Multi-pass membrane protein</topology>
    </subcellularLocation>
</comment>
<dbReference type="SUPFAM" id="SSF103088">
    <property type="entry name" value="OmpA-like"/>
    <property type="match status" value="1"/>
</dbReference>
<keyword evidence="2" id="KW-0813">Transport</keyword>
<evidence type="ECO:0000256" key="1">
    <source>
        <dbReference type="ARBA" id="ARBA00004571"/>
    </source>
</evidence>
<dbReference type="SUPFAM" id="SSF56925">
    <property type="entry name" value="OMPA-like"/>
    <property type="match status" value="1"/>
</dbReference>
<evidence type="ECO:0000259" key="12">
    <source>
        <dbReference type="PROSITE" id="PS51123"/>
    </source>
</evidence>
<feature type="compositionally biased region" description="Low complexity" evidence="11">
    <location>
        <begin position="500"/>
        <end position="518"/>
    </location>
</feature>
<evidence type="ECO:0000313" key="14">
    <source>
        <dbReference type="Proteomes" id="UP000235916"/>
    </source>
</evidence>
<dbReference type="PRINTS" id="PR01021">
    <property type="entry name" value="OMPADOMAIN"/>
</dbReference>
<dbReference type="InterPro" id="IPR050330">
    <property type="entry name" value="Bact_OuterMem_StrucFunc"/>
</dbReference>
<evidence type="ECO:0000256" key="3">
    <source>
        <dbReference type="ARBA" id="ARBA00022452"/>
    </source>
</evidence>
<reference evidence="13 14" key="1">
    <citation type="submission" date="2018-01" db="EMBL/GenBank/DDBJ databases">
        <title>Draft genome sequence of Paucibacter aquatile CR182 isolated from freshwater of the Nakdong River.</title>
        <authorList>
            <person name="Choi A."/>
            <person name="Chung E.J."/>
        </authorList>
    </citation>
    <scope>NUCLEOTIDE SEQUENCE [LARGE SCALE GENOMIC DNA]</scope>
    <source>
        <strain evidence="13 14">CR182</strain>
    </source>
</reference>
<dbReference type="GO" id="GO:0009279">
    <property type="term" value="C:cell outer membrane"/>
    <property type="evidence" value="ECO:0007669"/>
    <property type="project" value="UniProtKB-SubCell"/>
</dbReference>
<keyword evidence="13" id="KW-0282">Flagellum</keyword>
<dbReference type="GO" id="GO:0046930">
    <property type="term" value="C:pore complex"/>
    <property type="evidence" value="ECO:0007669"/>
    <property type="project" value="UniProtKB-KW"/>
</dbReference>
<evidence type="ECO:0000256" key="10">
    <source>
        <dbReference type="RuleBase" id="RU003859"/>
    </source>
</evidence>
<feature type="region of interest" description="Disordered" evidence="11">
    <location>
        <begin position="497"/>
        <end position="518"/>
    </location>
</feature>
<dbReference type="PROSITE" id="PS51123">
    <property type="entry name" value="OMPA_2"/>
    <property type="match status" value="1"/>
</dbReference>
<comment type="caution">
    <text evidence="13">The sequence shown here is derived from an EMBL/GenBank/DDBJ whole genome shotgun (WGS) entry which is preliminary data.</text>
</comment>
<keyword evidence="4" id="KW-0812">Transmembrane</keyword>
<keyword evidence="14" id="KW-1185">Reference proteome</keyword>
<evidence type="ECO:0000256" key="8">
    <source>
        <dbReference type="ARBA" id="ARBA00023237"/>
    </source>
</evidence>
<dbReference type="Pfam" id="PF01389">
    <property type="entry name" value="OmpA_membrane"/>
    <property type="match status" value="1"/>
</dbReference>
<accession>A0A2N8KV02</accession>
<evidence type="ECO:0000313" key="13">
    <source>
        <dbReference type="EMBL" id="PND37232.1"/>
    </source>
</evidence>
<dbReference type="GO" id="GO:0015288">
    <property type="term" value="F:porin activity"/>
    <property type="evidence" value="ECO:0007669"/>
    <property type="project" value="UniProtKB-KW"/>
</dbReference>
<dbReference type="Pfam" id="PF00691">
    <property type="entry name" value="OmpA"/>
    <property type="match status" value="1"/>
</dbReference>
<dbReference type="OrthoDB" id="5360144at2"/>
<organism evidence="13 14">
    <name type="scientific">Kinneretia aquatilis</name>
    <dbReference type="NCBI Taxonomy" id="2070761"/>
    <lineage>
        <taxon>Bacteria</taxon>
        <taxon>Pseudomonadati</taxon>
        <taxon>Pseudomonadota</taxon>
        <taxon>Betaproteobacteria</taxon>
        <taxon>Burkholderiales</taxon>
        <taxon>Sphaerotilaceae</taxon>
        <taxon>Roseateles</taxon>
    </lineage>
</organism>
<dbReference type="EMBL" id="POSP01000003">
    <property type="protein sequence ID" value="PND37232.1"/>
    <property type="molecule type" value="Genomic_DNA"/>
</dbReference>
<dbReference type="Gene3D" id="2.40.160.20">
    <property type="match status" value="1"/>
</dbReference>
<evidence type="ECO:0000256" key="4">
    <source>
        <dbReference type="ARBA" id="ARBA00022692"/>
    </source>
</evidence>
<dbReference type="InterPro" id="IPR006665">
    <property type="entry name" value="OmpA-like"/>
</dbReference>
<dbReference type="GO" id="GO:0006811">
    <property type="term" value="P:monoatomic ion transport"/>
    <property type="evidence" value="ECO:0007669"/>
    <property type="project" value="UniProtKB-KW"/>
</dbReference>
<sequence>MPCITRAALHAATASAAASGTGPWAAICARAARRPLDRPRPSLPRRRHATALRYASVQTPEAKPLRLKVRSLSGRFGSLPRLHSTRITMSHGTQLRSSRTSVRATARPLMQGLARAGLCSVIGLLPLLALPAWAQSDEPYMYGGFGAGQARAKLDAERALGVVLPAGVTATSISRDERDTAYKLFLGYQMNRYWAVEAGYFQLGRFNIDASTTPAGTVNGRFDLKGINLDLVGKLPMSDQWSLLGRIGTQFNRTRTHFDGSGAAALNSYDPSRRDTNMKLGAGLEWNPGGMAVRAEAERYRVRNALGYHIPVNLVSLSLVFPFGRSPTPAPRMSSVAPSYSPPAAVMAAAPPPPEPVATPMLLPPTAAGIPIPPRRLSFSAESLFGFDEAQIRPEGARALDALAAELKGSSFQLVTVEGHTDRLGSSDYNQTLSQQRADAVKAYLINPGGIEASKISALGKSESMPVTRAGDCKGEHKSAALLRCLQPDRRVEVEVQAEVNSSGVSNSSGNNNNSSPR</sequence>